<feature type="region of interest" description="Disordered" evidence="1">
    <location>
        <begin position="52"/>
        <end position="90"/>
    </location>
</feature>
<dbReference type="OMA" id="CKEDNHN"/>
<protein>
    <recommendedName>
        <fullName evidence="4">DUF1639 family protein</fullName>
    </recommendedName>
</protein>
<sequence length="380" mass="42724">MNMMRYQRLSPEYLPLPNGRKPPTHPSLRTSITSCKEDNHNSAISTITAAATATPSDNSRHHDAPNGITAIKPSTRVRSTASPDRHFPTTPELICTKPIINHNNLHDTTAVLQWGQNKRSRGSRAENRSSGDDSSSGKRRRYQHPSKIQHRSISVIDKQSTTPVHNNNNNKNSASLRNGHLRSSTVTTSSSPSAVHRLSRKMEERSSIGQQQHHRLEKRHHHQQQHHHLPTPAEKLLKSSSTTTPHQYHHPFSGKADCTPPPEKDVVTPVITTVETKSVGVIGGGGGGEKINLDLLEWPRIFLSLSRKEKEDDFFAMKGTKLPHRPKKRPKNIDKTLQYCSPGMWLSDLTRGRYEVREKKCVKKKRRGLKGMESMDSDSD</sequence>
<evidence type="ECO:0000313" key="2">
    <source>
        <dbReference type="EMBL" id="KMZ76191.1"/>
    </source>
</evidence>
<dbReference type="OrthoDB" id="2018605at2759"/>
<dbReference type="Proteomes" id="UP000036987">
    <property type="component" value="Unassembled WGS sequence"/>
</dbReference>
<organism evidence="2 3">
    <name type="scientific">Zostera marina</name>
    <name type="common">Eelgrass</name>
    <dbReference type="NCBI Taxonomy" id="29655"/>
    <lineage>
        <taxon>Eukaryota</taxon>
        <taxon>Viridiplantae</taxon>
        <taxon>Streptophyta</taxon>
        <taxon>Embryophyta</taxon>
        <taxon>Tracheophyta</taxon>
        <taxon>Spermatophyta</taxon>
        <taxon>Magnoliopsida</taxon>
        <taxon>Liliopsida</taxon>
        <taxon>Zosteraceae</taxon>
        <taxon>Zostera</taxon>
    </lineage>
</organism>
<keyword evidence="3" id="KW-1185">Reference proteome</keyword>
<dbReference type="EMBL" id="LFYR01000069">
    <property type="protein sequence ID" value="KMZ76191.1"/>
    <property type="molecule type" value="Genomic_DNA"/>
</dbReference>
<proteinExistence type="predicted"/>
<accession>A0A0K9Q4J7</accession>
<feature type="compositionally biased region" description="Basic residues" evidence="1">
    <location>
        <begin position="212"/>
        <end position="229"/>
    </location>
</feature>
<name>A0A0K9Q4J7_ZOSMR</name>
<evidence type="ECO:0000313" key="3">
    <source>
        <dbReference type="Proteomes" id="UP000036987"/>
    </source>
</evidence>
<comment type="caution">
    <text evidence="2">The sequence shown here is derived from an EMBL/GenBank/DDBJ whole genome shotgun (WGS) entry which is preliminary data.</text>
</comment>
<gene>
    <name evidence="2" type="ORF">ZOSMA_105G00180</name>
</gene>
<evidence type="ECO:0000256" key="1">
    <source>
        <dbReference type="SAM" id="MobiDB-lite"/>
    </source>
</evidence>
<feature type="region of interest" description="Disordered" evidence="1">
    <location>
        <begin position="1"/>
        <end position="27"/>
    </location>
</feature>
<dbReference type="AlphaFoldDB" id="A0A0K9Q4J7"/>
<feature type="compositionally biased region" description="Low complexity" evidence="1">
    <location>
        <begin position="183"/>
        <end position="193"/>
    </location>
</feature>
<feature type="compositionally biased region" description="Basic residues" evidence="1">
    <location>
        <begin position="137"/>
        <end position="150"/>
    </location>
</feature>
<reference evidence="3" key="1">
    <citation type="journal article" date="2016" name="Nature">
        <title>The genome of the seagrass Zostera marina reveals angiosperm adaptation to the sea.</title>
        <authorList>
            <person name="Olsen J.L."/>
            <person name="Rouze P."/>
            <person name="Verhelst B."/>
            <person name="Lin Y.-C."/>
            <person name="Bayer T."/>
            <person name="Collen J."/>
            <person name="Dattolo E."/>
            <person name="De Paoli E."/>
            <person name="Dittami S."/>
            <person name="Maumus F."/>
            <person name="Michel G."/>
            <person name="Kersting A."/>
            <person name="Lauritano C."/>
            <person name="Lohaus R."/>
            <person name="Toepel M."/>
            <person name="Tonon T."/>
            <person name="Vanneste K."/>
            <person name="Amirebrahimi M."/>
            <person name="Brakel J."/>
            <person name="Bostroem C."/>
            <person name="Chovatia M."/>
            <person name="Grimwood J."/>
            <person name="Jenkins J.W."/>
            <person name="Jueterbock A."/>
            <person name="Mraz A."/>
            <person name="Stam W.T."/>
            <person name="Tice H."/>
            <person name="Bornberg-Bauer E."/>
            <person name="Green P.J."/>
            <person name="Pearson G.A."/>
            <person name="Procaccini G."/>
            <person name="Duarte C.M."/>
            <person name="Schmutz J."/>
            <person name="Reusch T.B.H."/>
            <person name="Van de Peer Y."/>
        </authorList>
    </citation>
    <scope>NUCLEOTIDE SEQUENCE [LARGE SCALE GENOMIC DNA]</scope>
    <source>
        <strain evidence="3">cv. Finnish</strain>
    </source>
</reference>
<dbReference type="PANTHER" id="PTHR33130:SF33">
    <property type="entry name" value="PUTATIVE (DUF1639)-RELATED"/>
    <property type="match status" value="1"/>
</dbReference>
<dbReference type="PANTHER" id="PTHR33130">
    <property type="entry name" value="PUTATIVE (DUF1639)-RELATED"/>
    <property type="match status" value="1"/>
</dbReference>
<dbReference type="InterPro" id="IPR012438">
    <property type="entry name" value="DUF1639"/>
</dbReference>
<evidence type="ECO:0008006" key="4">
    <source>
        <dbReference type="Google" id="ProtNLM"/>
    </source>
</evidence>
<feature type="region of interest" description="Disordered" evidence="1">
    <location>
        <begin position="115"/>
        <end position="262"/>
    </location>
</feature>
<dbReference type="Pfam" id="PF07797">
    <property type="entry name" value="DUF1639"/>
    <property type="match status" value="1"/>
</dbReference>